<keyword evidence="1" id="KW-1133">Transmembrane helix</keyword>
<dbReference type="EMBL" id="JBHTKL010000002">
    <property type="protein sequence ID" value="MFD1019319.1"/>
    <property type="molecule type" value="Genomic_DNA"/>
</dbReference>
<comment type="caution">
    <text evidence="2">The sequence shown here is derived from an EMBL/GenBank/DDBJ whole genome shotgun (WGS) entry which is preliminary data.</text>
</comment>
<sequence length="107" mass="12711">MNDMKSKLDKDLEQIKFQSQQEVLRHIQQPRTWKERFVELWNKEIQLPVLPMTTASVVLFAMLSFYPVLQNGDGIQDTRSIQQTEIIQKGGSVYWKDQFEEVKKHED</sequence>
<organism evidence="2 3">
    <name type="scientific">Thalassobacillus hwangdonensis</name>
    <dbReference type="NCBI Taxonomy" id="546108"/>
    <lineage>
        <taxon>Bacteria</taxon>
        <taxon>Bacillati</taxon>
        <taxon>Bacillota</taxon>
        <taxon>Bacilli</taxon>
        <taxon>Bacillales</taxon>
        <taxon>Bacillaceae</taxon>
        <taxon>Thalassobacillus</taxon>
    </lineage>
</organism>
<proteinExistence type="predicted"/>
<dbReference type="Proteomes" id="UP001596990">
    <property type="component" value="Unassembled WGS sequence"/>
</dbReference>
<gene>
    <name evidence="2" type="ORF">ACFQ2J_08935</name>
</gene>
<accession>A0ABW3KZP2</accession>
<evidence type="ECO:0000256" key="1">
    <source>
        <dbReference type="SAM" id="Phobius"/>
    </source>
</evidence>
<keyword evidence="1" id="KW-0812">Transmembrane</keyword>
<dbReference type="RefSeq" id="WP_386058971.1">
    <property type="nucleotide sequence ID" value="NZ_JBHTKL010000002.1"/>
</dbReference>
<keyword evidence="1" id="KW-0472">Membrane</keyword>
<evidence type="ECO:0000313" key="2">
    <source>
        <dbReference type="EMBL" id="MFD1019319.1"/>
    </source>
</evidence>
<reference evidence="3" key="1">
    <citation type="journal article" date="2019" name="Int. J. Syst. Evol. Microbiol.">
        <title>The Global Catalogue of Microorganisms (GCM) 10K type strain sequencing project: providing services to taxonomists for standard genome sequencing and annotation.</title>
        <authorList>
            <consortium name="The Broad Institute Genomics Platform"/>
            <consortium name="The Broad Institute Genome Sequencing Center for Infectious Disease"/>
            <person name="Wu L."/>
            <person name="Ma J."/>
        </authorList>
    </citation>
    <scope>NUCLEOTIDE SEQUENCE [LARGE SCALE GENOMIC DNA]</scope>
    <source>
        <strain evidence="3">CCUG 56607</strain>
    </source>
</reference>
<evidence type="ECO:0000313" key="3">
    <source>
        <dbReference type="Proteomes" id="UP001596990"/>
    </source>
</evidence>
<keyword evidence="3" id="KW-1185">Reference proteome</keyword>
<feature type="transmembrane region" description="Helical" evidence="1">
    <location>
        <begin position="49"/>
        <end position="69"/>
    </location>
</feature>
<protein>
    <submittedName>
        <fullName evidence="2">Uncharacterized protein</fullName>
    </submittedName>
</protein>
<name>A0ABW3KZP2_9BACI</name>